<dbReference type="AlphaFoldDB" id="A0AAU9K6C5"/>
<reference evidence="2" key="1">
    <citation type="submission" date="2021-09" db="EMBL/GenBank/DDBJ databases">
        <authorList>
            <consortium name="AG Swart"/>
            <person name="Singh M."/>
            <person name="Singh A."/>
            <person name="Seah K."/>
            <person name="Emmerich C."/>
        </authorList>
    </citation>
    <scope>NUCLEOTIDE SEQUENCE</scope>
    <source>
        <strain evidence="2">ATCC30299</strain>
    </source>
</reference>
<name>A0AAU9K6C5_9CILI</name>
<gene>
    <name evidence="2" type="ORF">BSTOLATCC_MIC56898</name>
</gene>
<keyword evidence="3" id="KW-1185">Reference proteome</keyword>
<protein>
    <submittedName>
        <fullName evidence="2">Uncharacterized protein</fullName>
    </submittedName>
</protein>
<dbReference type="SUPFAM" id="SSF54001">
    <property type="entry name" value="Cysteine proteinases"/>
    <property type="match status" value="1"/>
</dbReference>
<proteinExistence type="predicted"/>
<organism evidence="2 3">
    <name type="scientific">Blepharisma stoltei</name>
    <dbReference type="NCBI Taxonomy" id="1481888"/>
    <lineage>
        <taxon>Eukaryota</taxon>
        <taxon>Sar</taxon>
        <taxon>Alveolata</taxon>
        <taxon>Ciliophora</taxon>
        <taxon>Postciliodesmatophora</taxon>
        <taxon>Heterotrichea</taxon>
        <taxon>Heterotrichida</taxon>
        <taxon>Blepharismidae</taxon>
        <taxon>Blepharisma</taxon>
    </lineage>
</organism>
<dbReference type="Gene3D" id="3.90.70.10">
    <property type="entry name" value="Cysteine proteinases"/>
    <property type="match status" value="1"/>
</dbReference>
<keyword evidence="1" id="KW-0472">Membrane</keyword>
<feature type="transmembrane region" description="Helical" evidence="1">
    <location>
        <begin position="114"/>
        <end position="134"/>
    </location>
</feature>
<keyword evidence="1" id="KW-1133">Transmembrane helix</keyword>
<dbReference type="EMBL" id="CAJZBQ010000055">
    <property type="protein sequence ID" value="CAG9332604.1"/>
    <property type="molecule type" value="Genomic_DNA"/>
</dbReference>
<accession>A0AAU9K6C5</accession>
<keyword evidence="1" id="KW-0812">Transmembrane</keyword>
<dbReference type="InterPro" id="IPR038765">
    <property type="entry name" value="Papain-like_cys_pep_sf"/>
</dbReference>
<dbReference type="Proteomes" id="UP001162131">
    <property type="component" value="Unassembled WGS sequence"/>
</dbReference>
<sequence>MAVIMGKLSDLCNDTSFSITFENHFICHACSSITKCNEISESIVVPRNNCNSIQDTLENLREPKIFYGDNKLYCERCDQPRDITIETEGIDWPSTISFYFPSHNNRRIEINEELNIEGIIAILFNKITFIWLYVFSSTTFSLSNSPSATFG</sequence>
<evidence type="ECO:0000313" key="3">
    <source>
        <dbReference type="Proteomes" id="UP001162131"/>
    </source>
</evidence>
<evidence type="ECO:0000256" key="1">
    <source>
        <dbReference type="SAM" id="Phobius"/>
    </source>
</evidence>
<comment type="caution">
    <text evidence="2">The sequence shown here is derived from an EMBL/GenBank/DDBJ whole genome shotgun (WGS) entry which is preliminary data.</text>
</comment>
<evidence type="ECO:0000313" key="2">
    <source>
        <dbReference type="EMBL" id="CAG9332604.1"/>
    </source>
</evidence>